<feature type="region of interest" description="Disordered" evidence="1">
    <location>
        <begin position="1"/>
        <end position="26"/>
    </location>
</feature>
<evidence type="ECO:0000256" key="2">
    <source>
        <dbReference type="SAM" id="Phobius"/>
    </source>
</evidence>
<organism evidence="3 4">
    <name type="scientific">Abeliophyllum distichum</name>
    <dbReference type="NCBI Taxonomy" id="126358"/>
    <lineage>
        <taxon>Eukaryota</taxon>
        <taxon>Viridiplantae</taxon>
        <taxon>Streptophyta</taxon>
        <taxon>Embryophyta</taxon>
        <taxon>Tracheophyta</taxon>
        <taxon>Spermatophyta</taxon>
        <taxon>Magnoliopsida</taxon>
        <taxon>eudicotyledons</taxon>
        <taxon>Gunneridae</taxon>
        <taxon>Pentapetalae</taxon>
        <taxon>asterids</taxon>
        <taxon>lamiids</taxon>
        <taxon>Lamiales</taxon>
        <taxon>Oleaceae</taxon>
        <taxon>Forsythieae</taxon>
        <taxon>Abeliophyllum</taxon>
    </lineage>
</organism>
<gene>
    <name evidence="3" type="ORF">Adt_03925</name>
</gene>
<dbReference type="AlphaFoldDB" id="A0ABD1W064"/>
<evidence type="ECO:0000313" key="4">
    <source>
        <dbReference type="Proteomes" id="UP001604336"/>
    </source>
</evidence>
<keyword evidence="2" id="KW-0812">Transmembrane</keyword>
<accession>A0ABD1W064</accession>
<reference evidence="4" key="1">
    <citation type="submission" date="2024-07" db="EMBL/GenBank/DDBJ databases">
        <title>Two chromosome-level genome assemblies of Korean endemic species Abeliophyllum distichum and Forsythia ovata (Oleaceae).</title>
        <authorList>
            <person name="Jang H."/>
        </authorList>
    </citation>
    <scope>NUCLEOTIDE SEQUENCE [LARGE SCALE GENOMIC DNA]</scope>
</reference>
<evidence type="ECO:0000256" key="1">
    <source>
        <dbReference type="SAM" id="MobiDB-lite"/>
    </source>
</evidence>
<name>A0ABD1W064_9LAMI</name>
<sequence length="108" mass="12339">MERESSSDEEDDCENLISQNDTVKPPHRSTFEIGDIRTCLSNSTRRVDKRYLYLFAVFLPLFILILKLWNYSKLVNESYLTAVNNNSSVNLSVCSTFGKCRDGSTFGI</sequence>
<keyword evidence="2" id="KW-0472">Membrane</keyword>
<keyword evidence="2" id="KW-1133">Transmembrane helix</keyword>
<comment type="caution">
    <text evidence="3">The sequence shown here is derived from an EMBL/GenBank/DDBJ whole genome shotgun (WGS) entry which is preliminary data.</text>
</comment>
<evidence type="ECO:0000313" key="3">
    <source>
        <dbReference type="EMBL" id="KAL2542947.1"/>
    </source>
</evidence>
<keyword evidence="4" id="KW-1185">Reference proteome</keyword>
<feature type="transmembrane region" description="Helical" evidence="2">
    <location>
        <begin position="51"/>
        <end position="69"/>
    </location>
</feature>
<dbReference type="Proteomes" id="UP001604336">
    <property type="component" value="Unassembled WGS sequence"/>
</dbReference>
<proteinExistence type="predicted"/>
<protein>
    <submittedName>
        <fullName evidence="3">O-fucosyltransferase 36-like</fullName>
    </submittedName>
</protein>
<dbReference type="EMBL" id="JBFOLK010000001">
    <property type="protein sequence ID" value="KAL2542947.1"/>
    <property type="molecule type" value="Genomic_DNA"/>
</dbReference>